<protein>
    <recommendedName>
        <fullName evidence="4">DUF3140 domain-containing protein</fullName>
    </recommendedName>
</protein>
<comment type="caution">
    <text evidence="2">The sequence shown here is derived from an EMBL/GenBank/DDBJ whole genome shotgun (WGS) entry which is preliminary data.</text>
</comment>
<name>A0AAW1S7Y6_9CHLO</name>
<dbReference type="InterPro" id="IPR021487">
    <property type="entry name" value="DUF3140"/>
</dbReference>
<evidence type="ECO:0000256" key="1">
    <source>
        <dbReference type="SAM" id="MobiDB-lite"/>
    </source>
</evidence>
<feature type="region of interest" description="Disordered" evidence="1">
    <location>
        <begin position="25"/>
        <end position="49"/>
    </location>
</feature>
<gene>
    <name evidence="2" type="ORF">WJX84_012282</name>
</gene>
<reference evidence="2 3" key="1">
    <citation type="journal article" date="2024" name="Nat. Commun.">
        <title>Phylogenomics reveals the evolutionary origins of lichenization in chlorophyte algae.</title>
        <authorList>
            <person name="Puginier C."/>
            <person name="Libourel C."/>
            <person name="Otte J."/>
            <person name="Skaloud P."/>
            <person name="Haon M."/>
            <person name="Grisel S."/>
            <person name="Petersen M."/>
            <person name="Berrin J.G."/>
            <person name="Delaux P.M."/>
            <person name="Dal Grande F."/>
            <person name="Keller J."/>
        </authorList>
    </citation>
    <scope>NUCLEOTIDE SEQUENCE [LARGE SCALE GENOMIC DNA]</scope>
    <source>
        <strain evidence="2 3">SAG 2523</strain>
    </source>
</reference>
<evidence type="ECO:0000313" key="2">
    <source>
        <dbReference type="EMBL" id="KAK9841895.1"/>
    </source>
</evidence>
<organism evidence="2 3">
    <name type="scientific">Apatococcus fuscideae</name>
    <dbReference type="NCBI Taxonomy" id="2026836"/>
    <lineage>
        <taxon>Eukaryota</taxon>
        <taxon>Viridiplantae</taxon>
        <taxon>Chlorophyta</taxon>
        <taxon>core chlorophytes</taxon>
        <taxon>Trebouxiophyceae</taxon>
        <taxon>Chlorellales</taxon>
        <taxon>Chlorellaceae</taxon>
        <taxon>Apatococcus</taxon>
    </lineage>
</organism>
<keyword evidence="3" id="KW-1185">Reference proteome</keyword>
<dbReference type="Pfam" id="PF11338">
    <property type="entry name" value="DUF3140"/>
    <property type="match status" value="1"/>
</dbReference>
<feature type="compositionally biased region" description="Basic and acidic residues" evidence="1">
    <location>
        <begin position="181"/>
        <end position="197"/>
    </location>
</feature>
<dbReference type="PANTHER" id="PTHR40630">
    <property type="entry name" value="POSSIBLE DNA-BINDING PROTEIN"/>
    <property type="match status" value="1"/>
</dbReference>
<proteinExistence type="predicted"/>
<accession>A0AAW1S7Y6</accession>
<dbReference type="Proteomes" id="UP001485043">
    <property type="component" value="Unassembled WGS sequence"/>
</dbReference>
<feature type="region of interest" description="Disordered" evidence="1">
    <location>
        <begin position="105"/>
        <end position="197"/>
    </location>
</feature>
<evidence type="ECO:0000313" key="3">
    <source>
        <dbReference type="Proteomes" id="UP001485043"/>
    </source>
</evidence>
<evidence type="ECO:0008006" key="4">
    <source>
        <dbReference type="Google" id="ProtNLM"/>
    </source>
</evidence>
<feature type="compositionally biased region" description="Basic and acidic residues" evidence="1">
    <location>
        <begin position="105"/>
        <end position="154"/>
    </location>
</feature>
<dbReference type="AlphaFoldDB" id="A0AAW1S7Y6"/>
<dbReference type="PANTHER" id="PTHR40630:SF1">
    <property type="entry name" value="DNA-BINDING PROTEIN"/>
    <property type="match status" value="1"/>
</dbReference>
<dbReference type="EMBL" id="JALJOV010001758">
    <property type="protein sequence ID" value="KAK9841895.1"/>
    <property type="molecule type" value="Genomic_DNA"/>
</dbReference>
<sequence length="197" mass="22141">MSDDQVVKDFFHTVNMTVEELKEWLDHPTSMNTGQAAEDGEPKGHKSGKQIVEILQKKSKDYTEEELSHMKHVRAYNKRHLAQGPSKDIEHSKWRYSLMNWGCDPLKKPFGKLDHSKVSEESDTKGKDEKPKSPKKSADDKPTSPKKSAEDKPKSPKKGAGKKDDEANGDKPASPQKRKSDKAEAGAEDDSKKQRTS</sequence>